<name>A0A413VH00_9BACE</name>
<dbReference type="RefSeq" id="WP_122202009.1">
    <property type="nucleotide sequence ID" value="NZ_BMBN01000005.1"/>
</dbReference>
<dbReference type="Proteomes" id="UP000284379">
    <property type="component" value="Unassembled WGS sequence"/>
</dbReference>
<evidence type="ECO:0000313" key="2">
    <source>
        <dbReference type="Proteomes" id="UP000284379"/>
    </source>
</evidence>
<dbReference type="AlphaFoldDB" id="A0A413VH00"/>
<comment type="caution">
    <text evidence="1">The sequence shown here is derived from an EMBL/GenBank/DDBJ whole genome shotgun (WGS) entry which is preliminary data.</text>
</comment>
<protein>
    <submittedName>
        <fullName evidence="1">Uncharacterized protein</fullName>
    </submittedName>
</protein>
<organism evidence="1 2">
    <name type="scientific">Bacteroides nordii</name>
    <dbReference type="NCBI Taxonomy" id="291645"/>
    <lineage>
        <taxon>Bacteria</taxon>
        <taxon>Pseudomonadati</taxon>
        <taxon>Bacteroidota</taxon>
        <taxon>Bacteroidia</taxon>
        <taxon>Bacteroidales</taxon>
        <taxon>Bacteroidaceae</taxon>
        <taxon>Bacteroides</taxon>
    </lineage>
</organism>
<accession>A0A413VH00</accession>
<proteinExistence type="predicted"/>
<evidence type="ECO:0000313" key="1">
    <source>
        <dbReference type="EMBL" id="RHB32891.1"/>
    </source>
</evidence>
<gene>
    <name evidence="1" type="ORF">DW888_16345</name>
</gene>
<dbReference type="EMBL" id="QSGO01000017">
    <property type="protein sequence ID" value="RHB32891.1"/>
    <property type="molecule type" value="Genomic_DNA"/>
</dbReference>
<sequence length="162" mass="19906">MKQLFLILFFTTSLVVESFSQSGYVSLKECNNDTLKYMEVNFITHKDRYINQPFSKFTDEFELDIYLKWPFDGRIPDKSKFWGASMTYVMEDYYYWRDKRPLYFIYVEFERPYLKGPEDTRFMIKKGMPNLYRSLFKDQVIKDLEIRLVENDPRSWKEVDRY</sequence>
<reference evidence="1 2" key="1">
    <citation type="submission" date="2018-08" db="EMBL/GenBank/DDBJ databases">
        <title>A genome reference for cultivated species of the human gut microbiota.</title>
        <authorList>
            <person name="Zou Y."/>
            <person name="Xue W."/>
            <person name="Luo G."/>
        </authorList>
    </citation>
    <scope>NUCLEOTIDE SEQUENCE [LARGE SCALE GENOMIC DNA]</scope>
    <source>
        <strain evidence="1 2">AM40-30BH</strain>
    </source>
</reference>